<dbReference type="PANTHER" id="PTHR43877">
    <property type="entry name" value="AMINOALKYLPHOSPHONATE N-ACETYLTRANSFERASE-RELATED-RELATED"/>
    <property type="match status" value="1"/>
</dbReference>
<dbReference type="Proteomes" id="UP000610303">
    <property type="component" value="Unassembled WGS sequence"/>
</dbReference>
<dbReference type="GO" id="GO:0016747">
    <property type="term" value="F:acyltransferase activity, transferring groups other than amino-acyl groups"/>
    <property type="evidence" value="ECO:0007669"/>
    <property type="project" value="InterPro"/>
</dbReference>
<evidence type="ECO:0000256" key="1">
    <source>
        <dbReference type="ARBA" id="ARBA00022679"/>
    </source>
</evidence>
<keyword evidence="1" id="KW-0808">Transferase</keyword>
<keyword evidence="5" id="KW-1185">Reference proteome</keyword>
<dbReference type="RefSeq" id="WP_229781734.1">
    <property type="nucleotide sequence ID" value="NZ_BMRJ01000002.1"/>
</dbReference>
<keyword evidence="2" id="KW-0012">Acyltransferase</keyword>
<protein>
    <submittedName>
        <fullName evidence="4">GNAT family acetyltransferase</fullName>
    </submittedName>
</protein>
<gene>
    <name evidence="4" type="ORF">GCM10010196_26120</name>
</gene>
<reference evidence="4" key="1">
    <citation type="journal article" date="2014" name="Int. J. Syst. Evol. Microbiol.">
        <title>Complete genome sequence of Corynebacterium casei LMG S-19264T (=DSM 44701T), isolated from a smear-ripened cheese.</title>
        <authorList>
            <consortium name="US DOE Joint Genome Institute (JGI-PGF)"/>
            <person name="Walter F."/>
            <person name="Albersmeier A."/>
            <person name="Kalinowski J."/>
            <person name="Ruckert C."/>
        </authorList>
    </citation>
    <scope>NUCLEOTIDE SEQUENCE</scope>
    <source>
        <strain evidence="4">JCM 3346</strain>
    </source>
</reference>
<evidence type="ECO:0000313" key="4">
    <source>
        <dbReference type="EMBL" id="GGR30808.1"/>
    </source>
</evidence>
<evidence type="ECO:0000259" key="3">
    <source>
        <dbReference type="PROSITE" id="PS51186"/>
    </source>
</evidence>
<organism evidence="4 5">
    <name type="scientific">Agromyces mediolanus</name>
    <name type="common">Corynebacterium mediolanum</name>
    <dbReference type="NCBI Taxonomy" id="41986"/>
    <lineage>
        <taxon>Bacteria</taxon>
        <taxon>Bacillati</taxon>
        <taxon>Actinomycetota</taxon>
        <taxon>Actinomycetes</taxon>
        <taxon>Micrococcales</taxon>
        <taxon>Microbacteriaceae</taxon>
        <taxon>Agromyces</taxon>
    </lineage>
</organism>
<dbReference type="InterPro" id="IPR016181">
    <property type="entry name" value="Acyl_CoA_acyltransferase"/>
</dbReference>
<name>A0A918CM09_AGRME</name>
<accession>A0A918CM09</accession>
<dbReference type="InterPro" id="IPR050832">
    <property type="entry name" value="Bact_Acetyltransf"/>
</dbReference>
<comment type="caution">
    <text evidence="4">The sequence shown here is derived from an EMBL/GenBank/DDBJ whole genome shotgun (WGS) entry which is preliminary data.</text>
</comment>
<dbReference type="SUPFAM" id="SSF55729">
    <property type="entry name" value="Acyl-CoA N-acyltransferases (Nat)"/>
    <property type="match status" value="1"/>
</dbReference>
<evidence type="ECO:0000313" key="5">
    <source>
        <dbReference type="Proteomes" id="UP000610303"/>
    </source>
</evidence>
<dbReference type="Pfam" id="PF00583">
    <property type="entry name" value="Acetyltransf_1"/>
    <property type="match status" value="1"/>
</dbReference>
<dbReference type="EMBL" id="BMRJ01000002">
    <property type="protein sequence ID" value="GGR30808.1"/>
    <property type="molecule type" value="Genomic_DNA"/>
</dbReference>
<evidence type="ECO:0000256" key="2">
    <source>
        <dbReference type="ARBA" id="ARBA00023315"/>
    </source>
</evidence>
<dbReference type="PANTHER" id="PTHR43877:SF1">
    <property type="entry name" value="ACETYLTRANSFERASE"/>
    <property type="match status" value="1"/>
</dbReference>
<dbReference type="AlphaFoldDB" id="A0A918CM09"/>
<dbReference type="CDD" id="cd04301">
    <property type="entry name" value="NAT_SF"/>
    <property type="match status" value="1"/>
</dbReference>
<sequence>MTLTTIEASGTRYALRRAERDDVEAILELLAGDVLRREESRSDDAAALRAFEVIDADASQLLVVVEGPGGAIVGTMQLSFIPGLSRGGATRMQIEAVRVDEALRGGGIGAAMIEWAIGCARERGARLVQLTSDARREAAHRFYERLGFEASHVGFKLAL</sequence>
<reference evidence="4" key="2">
    <citation type="submission" date="2020-09" db="EMBL/GenBank/DDBJ databases">
        <authorList>
            <person name="Sun Q."/>
            <person name="Ohkuma M."/>
        </authorList>
    </citation>
    <scope>NUCLEOTIDE SEQUENCE</scope>
    <source>
        <strain evidence="4">JCM 3346</strain>
    </source>
</reference>
<dbReference type="InterPro" id="IPR000182">
    <property type="entry name" value="GNAT_dom"/>
</dbReference>
<proteinExistence type="predicted"/>
<feature type="domain" description="N-acetyltransferase" evidence="3">
    <location>
        <begin position="13"/>
        <end position="159"/>
    </location>
</feature>
<dbReference type="Gene3D" id="3.40.630.30">
    <property type="match status" value="1"/>
</dbReference>
<dbReference type="PROSITE" id="PS51186">
    <property type="entry name" value="GNAT"/>
    <property type="match status" value="1"/>
</dbReference>